<dbReference type="Proteomes" id="UP000789366">
    <property type="component" value="Unassembled WGS sequence"/>
</dbReference>
<evidence type="ECO:0000313" key="1">
    <source>
        <dbReference type="EMBL" id="CAG8687862.1"/>
    </source>
</evidence>
<protein>
    <submittedName>
        <fullName evidence="1">10382_t:CDS:1</fullName>
    </submittedName>
</protein>
<name>A0ACA9P7F9_9GLOM</name>
<comment type="caution">
    <text evidence="1">The sequence shown here is derived from an EMBL/GenBank/DDBJ whole genome shotgun (WGS) entry which is preliminary data.</text>
</comment>
<dbReference type="EMBL" id="CAJVPW010020133">
    <property type="protein sequence ID" value="CAG8687862.1"/>
    <property type="molecule type" value="Genomic_DNA"/>
</dbReference>
<feature type="non-terminal residue" evidence="1">
    <location>
        <position position="40"/>
    </location>
</feature>
<organism evidence="1 2">
    <name type="scientific">Cetraspora pellucida</name>
    <dbReference type="NCBI Taxonomy" id="1433469"/>
    <lineage>
        <taxon>Eukaryota</taxon>
        <taxon>Fungi</taxon>
        <taxon>Fungi incertae sedis</taxon>
        <taxon>Mucoromycota</taxon>
        <taxon>Glomeromycotina</taxon>
        <taxon>Glomeromycetes</taxon>
        <taxon>Diversisporales</taxon>
        <taxon>Gigasporaceae</taxon>
        <taxon>Cetraspora</taxon>
    </lineage>
</organism>
<accession>A0ACA9P7F9</accession>
<proteinExistence type="predicted"/>
<gene>
    <name evidence="1" type="ORF">SPELUC_LOCUS10588</name>
</gene>
<keyword evidence="2" id="KW-1185">Reference proteome</keyword>
<evidence type="ECO:0000313" key="2">
    <source>
        <dbReference type="Proteomes" id="UP000789366"/>
    </source>
</evidence>
<sequence length="40" mass="4797">MFNQADHQYTSNNENNNSDIAMNDNHKFNLEELIHNQDFE</sequence>
<reference evidence="1" key="1">
    <citation type="submission" date="2021-06" db="EMBL/GenBank/DDBJ databases">
        <authorList>
            <person name="Kallberg Y."/>
            <person name="Tangrot J."/>
            <person name="Rosling A."/>
        </authorList>
    </citation>
    <scope>NUCLEOTIDE SEQUENCE</scope>
    <source>
        <strain evidence="1">28 12/20/2015</strain>
    </source>
</reference>